<feature type="modified residue" description="3-oxoalanine (Cys)" evidence="3">
    <location>
        <position position="92"/>
    </location>
</feature>
<dbReference type="InterPro" id="IPR012083">
    <property type="entry name" value="Arylsulfatase"/>
</dbReference>
<reference evidence="7" key="1">
    <citation type="journal article" date="2023" name="BMC Genomics">
        <title>Chromosome-level genome assemblies of Cutaneotrichosporon spp. (Trichosporonales, Basidiomycota) reveal imbalanced evolution between nucleotide sequences and chromosome synteny.</title>
        <authorList>
            <person name="Kobayashi Y."/>
            <person name="Kayamori A."/>
            <person name="Aoki K."/>
            <person name="Shiwa Y."/>
            <person name="Matsutani M."/>
            <person name="Fujita N."/>
            <person name="Sugita T."/>
            <person name="Iwasaki W."/>
            <person name="Tanaka N."/>
            <person name="Takashima M."/>
        </authorList>
    </citation>
    <scope>NUCLEOTIDE SEQUENCE</scope>
    <source>
        <strain evidence="7">HIS016</strain>
    </source>
</reference>
<accession>A0AAD3TWC0</accession>
<feature type="region of interest" description="Disordered" evidence="4">
    <location>
        <begin position="21"/>
        <end position="44"/>
    </location>
</feature>
<dbReference type="EC" id="3.1.6.1" evidence="2"/>
<name>A0AAD3TWC0_9TREE</name>
<dbReference type="AlphaFoldDB" id="A0AAD3TWC0"/>
<evidence type="ECO:0000256" key="5">
    <source>
        <dbReference type="SAM" id="SignalP"/>
    </source>
</evidence>
<dbReference type="GO" id="GO:0005539">
    <property type="term" value="F:glycosaminoglycan binding"/>
    <property type="evidence" value="ECO:0007669"/>
    <property type="project" value="TreeGrafter"/>
</dbReference>
<feature type="compositionally biased region" description="Basic residues" evidence="4">
    <location>
        <begin position="29"/>
        <end position="44"/>
    </location>
</feature>
<gene>
    <name evidence="7" type="ORF">CspeluHIS016_0407670</name>
</gene>
<dbReference type="Pfam" id="PF00884">
    <property type="entry name" value="Sulfatase"/>
    <property type="match status" value="1"/>
</dbReference>
<protein>
    <recommendedName>
        <fullName evidence="2">Arylsulfatase</fullName>
        <shortName evidence="2">AS</shortName>
        <ecNumber evidence="2">3.1.6.1</ecNumber>
    </recommendedName>
    <alternativeName>
        <fullName evidence="2">Aryl-sulfate sulphohydrolase</fullName>
    </alternativeName>
</protein>
<feature type="chain" id="PRO_5042297474" description="Arylsulfatase" evidence="5">
    <location>
        <begin position="17"/>
        <end position="601"/>
    </location>
</feature>
<comment type="PTM">
    <text evidence="3">The conversion to 3-oxoalanine (also known as C-formylglycine, FGly), of a serine or cysteine residue in prokaryotes and of a cysteine residue in eukaryotes, is critical for catalytic activity.</text>
</comment>
<keyword evidence="8" id="KW-1185">Reference proteome</keyword>
<dbReference type="PANTHER" id="PTHR43108">
    <property type="entry name" value="N-ACETYLGLUCOSAMINE-6-SULFATASE FAMILY MEMBER"/>
    <property type="match status" value="1"/>
</dbReference>
<evidence type="ECO:0000256" key="2">
    <source>
        <dbReference type="PIRNR" id="PIRNR000972"/>
    </source>
</evidence>
<dbReference type="Proteomes" id="UP001222932">
    <property type="component" value="Unassembled WGS sequence"/>
</dbReference>
<keyword evidence="5" id="KW-0732">Signal</keyword>
<dbReference type="EMBL" id="BTCM01000004">
    <property type="protein sequence ID" value="GMK57933.1"/>
    <property type="molecule type" value="Genomic_DNA"/>
</dbReference>
<reference evidence="7" key="2">
    <citation type="submission" date="2023-06" db="EMBL/GenBank/DDBJ databases">
        <authorList>
            <person name="Kobayashi Y."/>
            <person name="Kayamori A."/>
            <person name="Aoki K."/>
            <person name="Shiwa Y."/>
            <person name="Fujita N."/>
            <person name="Sugita T."/>
            <person name="Iwasaki W."/>
            <person name="Tanaka N."/>
            <person name="Takashima M."/>
        </authorList>
    </citation>
    <scope>NUCLEOTIDE SEQUENCE</scope>
    <source>
        <strain evidence="7">HIS016</strain>
    </source>
</reference>
<comment type="catalytic activity">
    <reaction evidence="2">
        <text>an aryl sulfate + H2O = a phenol + sulfate + H(+)</text>
        <dbReference type="Rhea" id="RHEA:17261"/>
        <dbReference type="ChEBI" id="CHEBI:15377"/>
        <dbReference type="ChEBI" id="CHEBI:15378"/>
        <dbReference type="ChEBI" id="CHEBI:16189"/>
        <dbReference type="ChEBI" id="CHEBI:33853"/>
        <dbReference type="ChEBI" id="CHEBI:140317"/>
        <dbReference type="EC" id="3.1.6.1"/>
    </reaction>
</comment>
<feature type="signal peptide" evidence="5">
    <location>
        <begin position="1"/>
        <end position="16"/>
    </location>
</feature>
<evidence type="ECO:0000256" key="4">
    <source>
        <dbReference type="SAM" id="MobiDB-lite"/>
    </source>
</evidence>
<dbReference type="InterPro" id="IPR000917">
    <property type="entry name" value="Sulfatase_N"/>
</dbReference>
<evidence type="ECO:0000313" key="7">
    <source>
        <dbReference type="EMBL" id="GMK57933.1"/>
    </source>
</evidence>
<dbReference type="PANTHER" id="PTHR43108:SF8">
    <property type="entry name" value="SD21168P"/>
    <property type="match status" value="1"/>
</dbReference>
<comment type="similarity">
    <text evidence="1 2">Belongs to the sulfatase family.</text>
</comment>
<dbReference type="GO" id="GO:0004065">
    <property type="term" value="F:arylsulfatase activity"/>
    <property type="evidence" value="ECO:0007669"/>
    <property type="project" value="UniProtKB-UniRule"/>
</dbReference>
<keyword evidence="2" id="KW-0378">Hydrolase</keyword>
<dbReference type="CDD" id="cd16147">
    <property type="entry name" value="G6S"/>
    <property type="match status" value="1"/>
</dbReference>
<comment type="caution">
    <text evidence="7">The sequence shown here is derived from an EMBL/GenBank/DDBJ whole genome shotgun (WGS) entry which is preliminary data.</text>
</comment>
<evidence type="ECO:0000256" key="3">
    <source>
        <dbReference type="PIRSR" id="PIRSR000972-50"/>
    </source>
</evidence>
<feature type="domain" description="Sulfatase N-terminal" evidence="6">
    <location>
        <begin position="48"/>
        <end position="398"/>
    </location>
</feature>
<sequence>MLVRILLFCLLGLVVAGGNGDSKASGGGHNRHGNGKGNGKGKKLPLKPNMVLILADDQDAGTHTREIMPRLFDRLVDKGVNYENFFTPVSLCCPSRVSLLRTQAAHNHNITNVELPHGGWVKFNNAGYVKHTMPDFLQAAGYNTYYVGKYMNQQTEANCVELPVSGFNASDMLVDPYTYDYWRPGFSVNNGPVEIHEDTYSNDIVAQKGLAHLDSALASSRPFFVGIAPIGPHSYMNSSLRKSSARLYMDTPLWPIRHNHMFNDAQLPRTESFNPDEPMGVSWVKTLPKLNSSNVAYLDEFYRGRLRSLQSIDEMVGQIFDKLEAAGALDNTYVIYTSDNGFALGTHRRQPGKTLAFEEDIKVPLAIRGPGMPKGFTDTVSSYGMVDLSRTFLDLAGAKPDYEDDGTKINLHLGNERSTGARSYMKHRHSLTEFWVRGIEEGRFVESSYRLNNTYRTLRVHDTVAGKPVTYSYGVWCTGERELYDLTTDPYQVRNLLAPLNALGKFAAFDADAVLGTEMQRVLHRLDALTLVLKTCVGKSCVEPYSALFPRGQVHTLREAMRGKYDGFFANLPKVHFDHCMLGYQSRLEQPEWDDAWAYMK</sequence>
<evidence type="ECO:0000256" key="1">
    <source>
        <dbReference type="ARBA" id="ARBA00008779"/>
    </source>
</evidence>
<organism evidence="7 8">
    <name type="scientific">Cutaneotrichosporon spelunceum</name>
    <dbReference type="NCBI Taxonomy" id="1672016"/>
    <lineage>
        <taxon>Eukaryota</taxon>
        <taxon>Fungi</taxon>
        <taxon>Dikarya</taxon>
        <taxon>Basidiomycota</taxon>
        <taxon>Agaricomycotina</taxon>
        <taxon>Tremellomycetes</taxon>
        <taxon>Trichosporonales</taxon>
        <taxon>Trichosporonaceae</taxon>
        <taxon>Cutaneotrichosporon</taxon>
    </lineage>
</organism>
<dbReference type="Gene3D" id="3.40.720.10">
    <property type="entry name" value="Alkaline Phosphatase, subunit A"/>
    <property type="match status" value="1"/>
</dbReference>
<evidence type="ECO:0000259" key="6">
    <source>
        <dbReference type="Pfam" id="PF00884"/>
    </source>
</evidence>
<dbReference type="InterPro" id="IPR017850">
    <property type="entry name" value="Alkaline_phosphatase_core_sf"/>
</dbReference>
<dbReference type="GO" id="GO:0008449">
    <property type="term" value="F:N-acetylglucosamine-6-sulfatase activity"/>
    <property type="evidence" value="ECO:0007669"/>
    <property type="project" value="TreeGrafter"/>
</dbReference>
<dbReference type="PIRSF" id="PIRSF000972">
    <property type="entry name" value="Arylsulf_plant"/>
    <property type="match status" value="1"/>
</dbReference>
<dbReference type="SUPFAM" id="SSF53649">
    <property type="entry name" value="Alkaline phosphatase-like"/>
    <property type="match status" value="1"/>
</dbReference>
<evidence type="ECO:0000313" key="8">
    <source>
        <dbReference type="Proteomes" id="UP001222932"/>
    </source>
</evidence>
<dbReference type="GO" id="GO:0018958">
    <property type="term" value="P:phenol-containing compound metabolic process"/>
    <property type="evidence" value="ECO:0007669"/>
    <property type="project" value="InterPro"/>
</dbReference>
<proteinExistence type="inferred from homology"/>